<gene>
    <name evidence="1" type="ORF">CPB84DRAFT_1783722</name>
</gene>
<reference evidence="1" key="1">
    <citation type="submission" date="2020-11" db="EMBL/GenBank/DDBJ databases">
        <authorList>
            <consortium name="DOE Joint Genome Institute"/>
            <person name="Ahrendt S."/>
            <person name="Riley R."/>
            <person name="Andreopoulos W."/>
            <person name="LaButti K."/>
            <person name="Pangilinan J."/>
            <person name="Ruiz-duenas F.J."/>
            <person name="Barrasa J.M."/>
            <person name="Sanchez-Garcia M."/>
            <person name="Camarero S."/>
            <person name="Miyauchi S."/>
            <person name="Serrano A."/>
            <person name="Linde D."/>
            <person name="Babiker R."/>
            <person name="Drula E."/>
            <person name="Ayuso-Fernandez I."/>
            <person name="Pacheco R."/>
            <person name="Padilla G."/>
            <person name="Ferreira P."/>
            <person name="Barriuso J."/>
            <person name="Kellner H."/>
            <person name="Castanera R."/>
            <person name="Alfaro M."/>
            <person name="Ramirez L."/>
            <person name="Pisabarro A.G."/>
            <person name="Kuo A."/>
            <person name="Tritt A."/>
            <person name="Lipzen A."/>
            <person name="He G."/>
            <person name="Yan M."/>
            <person name="Ng V."/>
            <person name="Cullen D."/>
            <person name="Martin F."/>
            <person name="Rosso M.-N."/>
            <person name="Henrissat B."/>
            <person name="Hibbett D."/>
            <person name="Martinez A.T."/>
            <person name="Grigoriev I.V."/>
        </authorList>
    </citation>
    <scope>NUCLEOTIDE SEQUENCE</scope>
    <source>
        <strain evidence="1">AH 44721</strain>
    </source>
</reference>
<dbReference type="EMBL" id="JADNYJ010000069">
    <property type="protein sequence ID" value="KAF8892330.1"/>
    <property type="molecule type" value="Genomic_DNA"/>
</dbReference>
<accession>A0A9P5NKB1</accession>
<feature type="non-terminal residue" evidence="1">
    <location>
        <position position="1"/>
    </location>
</feature>
<evidence type="ECO:0000313" key="2">
    <source>
        <dbReference type="Proteomes" id="UP000724874"/>
    </source>
</evidence>
<name>A0A9P5NKB1_GYMJU</name>
<organism evidence="1 2">
    <name type="scientific">Gymnopilus junonius</name>
    <name type="common">Spectacular rustgill mushroom</name>
    <name type="synonym">Gymnopilus spectabilis subsp. junonius</name>
    <dbReference type="NCBI Taxonomy" id="109634"/>
    <lineage>
        <taxon>Eukaryota</taxon>
        <taxon>Fungi</taxon>
        <taxon>Dikarya</taxon>
        <taxon>Basidiomycota</taxon>
        <taxon>Agaricomycotina</taxon>
        <taxon>Agaricomycetes</taxon>
        <taxon>Agaricomycetidae</taxon>
        <taxon>Agaricales</taxon>
        <taxon>Agaricineae</taxon>
        <taxon>Hymenogastraceae</taxon>
        <taxon>Gymnopilus</taxon>
    </lineage>
</organism>
<comment type="caution">
    <text evidence="1">The sequence shown here is derived from an EMBL/GenBank/DDBJ whole genome shotgun (WGS) entry which is preliminary data.</text>
</comment>
<dbReference type="OrthoDB" id="4476201at2759"/>
<dbReference type="AlphaFoldDB" id="A0A9P5NKB1"/>
<proteinExistence type="predicted"/>
<sequence length="63" mass="6341">ANTVGDVASVASVDWGCAEQVMAATSFGSGLGFEATTAQTFGVYCALLLCHGLIYSLNPAIVA</sequence>
<evidence type="ECO:0000313" key="1">
    <source>
        <dbReference type="EMBL" id="KAF8892330.1"/>
    </source>
</evidence>
<dbReference type="Proteomes" id="UP000724874">
    <property type="component" value="Unassembled WGS sequence"/>
</dbReference>
<keyword evidence="2" id="KW-1185">Reference proteome</keyword>
<protein>
    <submittedName>
        <fullName evidence="1">Uncharacterized protein</fullName>
    </submittedName>
</protein>